<accession>D4TX74</accession>
<dbReference type="AlphaFoldDB" id="D4TX74"/>
<comment type="caution">
    <text evidence="1">The sequence shown here is derived from an EMBL/GenBank/DDBJ whole genome shotgun (WGS) entry which is preliminary data.</text>
</comment>
<evidence type="ECO:0000313" key="2">
    <source>
        <dbReference type="Proteomes" id="UP000003150"/>
    </source>
</evidence>
<proteinExistence type="predicted"/>
<evidence type="ECO:0000313" key="1">
    <source>
        <dbReference type="EMBL" id="EFF80525.1"/>
    </source>
</evidence>
<dbReference type="EMBL" id="ACYT02000015">
    <property type="protein sequence ID" value="EFF80525.1"/>
    <property type="molecule type" value="Genomic_DNA"/>
</dbReference>
<protein>
    <submittedName>
        <fullName evidence="1">Uncharacterized protein</fullName>
    </submittedName>
</protein>
<organism evidence="1 2">
    <name type="scientific">Schaalia odontolytica F0309</name>
    <dbReference type="NCBI Taxonomy" id="649742"/>
    <lineage>
        <taxon>Bacteria</taxon>
        <taxon>Bacillati</taxon>
        <taxon>Actinomycetota</taxon>
        <taxon>Actinomycetes</taxon>
        <taxon>Actinomycetales</taxon>
        <taxon>Actinomycetaceae</taxon>
        <taxon>Schaalia</taxon>
    </lineage>
</organism>
<reference evidence="1 2" key="1">
    <citation type="submission" date="2009-10" db="EMBL/GenBank/DDBJ databases">
        <authorList>
            <person name="Weinstock G."/>
            <person name="Sodergren E."/>
            <person name="Clifton S."/>
            <person name="Fulton L."/>
            <person name="Fulton B."/>
            <person name="Courtney L."/>
            <person name="Fronick C."/>
            <person name="Harrison M."/>
            <person name="Strong C."/>
            <person name="Farmer C."/>
            <person name="Delahaunty K."/>
            <person name="Markovic C."/>
            <person name="Hall O."/>
            <person name="Minx P."/>
            <person name="Tomlinson C."/>
            <person name="Mitreva M."/>
            <person name="Nelson J."/>
            <person name="Hou S."/>
            <person name="Wollam A."/>
            <person name="Pepin K.H."/>
            <person name="Johnson M."/>
            <person name="Bhonagiri V."/>
            <person name="Nash W.E."/>
            <person name="Warren W."/>
            <person name="Chinwalla A."/>
            <person name="Mardis E.R."/>
            <person name="Wilson R.K."/>
        </authorList>
    </citation>
    <scope>NUCLEOTIDE SEQUENCE [LARGE SCALE GENOMIC DNA]</scope>
    <source>
        <strain evidence="1 2">F0309</strain>
    </source>
</reference>
<dbReference type="HOGENOM" id="CLU_2893761_0_0_11"/>
<gene>
    <name evidence="1" type="ORF">HMPREF0970_00531</name>
</gene>
<name>D4TX74_9ACTO</name>
<sequence length="66" mass="7171">MLYDSVVEHGNIVEVSRHNAAFGARCFLTRPQSTRSRSSTGLNAPFGARCFMTCRSRSTRASSSGS</sequence>
<dbReference type="Proteomes" id="UP000003150">
    <property type="component" value="Unassembled WGS sequence"/>
</dbReference>